<feature type="compositionally biased region" description="Polar residues" evidence="1">
    <location>
        <begin position="1271"/>
        <end position="1284"/>
    </location>
</feature>
<reference evidence="2 3" key="1">
    <citation type="submission" date="2019-07" db="EMBL/GenBank/DDBJ databases">
        <title>Genomic Encyclopedia of Type Strains, Phase III (KMG-III): the genomes of soil and plant-associated and newly described type strains.</title>
        <authorList>
            <person name="Whitman W."/>
        </authorList>
    </citation>
    <scope>NUCLEOTIDE SEQUENCE [LARGE SCALE GENOMIC DNA]</scope>
    <source>
        <strain evidence="2 3">BL24</strain>
    </source>
</reference>
<proteinExistence type="predicted"/>
<keyword evidence="3" id="KW-1185">Reference proteome</keyword>
<feature type="region of interest" description="Disordered" evidence="1">
    <location>
        <begin position="1258"/>
        <end position="1284"/>
    </location>
</feature>
<feature type="compositionally biased region" description="Basic and acidic residues" evidence="1">
    <location>
        <begin position="183"/>
        <end position="202"/>
    </location>
</feature>
<evidence type="ECO:0000313" key="2">
    <source>
        <dbReference type="EMBL" id="TYP79672.1"/>
    </source>
</evidence>
<feature type="compositionally biased region" description="Basic and acidic residues" evidence="1">
    <location>
        <begin position="549"/>
        <end position="571"/>
    </location>
</feature>
<accession>A0A5S5CIZ3</accession>
<dbReference type="EMBL" id="VNHS01000001">
    <property type="protein sequence ID" value="TYP79672.1"/>
    <property type="molecule type" value="Genomic_DNA"/>
</dbReference>
<feature type="region of interest" description="Disordered" evidence="1">
    <location>
        <begin position="1173"/>
        <end position="1196"/>
    </location>
</feature>
<feature type="region of interest" description="Disordered" evidence="1">
    <location>
        <begin position="687"/>
        <end position="716"/>
    </location>
</feature>
<feature type="compositionally biased region" description="Polar residues" evidence="1">
    <location>
        <begin position="1353"/>
        <end position="1390"/>
    </location>
</feature>
<feature type="region of interest" description="Disordered" evidence="1">
    <location>
        <begin position="121"/>
        <end position="202"/>
    </location>
</feature>
<dbReference type="RefSeq" id="WP_148927711.1">
    <property type="nucleotide sequence ID" value="NZ_VNHS01000001.1"/>
</dbReference>
<feature type="compositionally biased region" description="Polar residues" evidence="1">
    <location>
        <begin position="697"/>
        <end position="708"/>
    </location>
</feature>
<evidence type="ECO:0000313" key="3">
    <source>
        <dbReference type="Proteomes" id="UP000323257"/>
    </source>
</evidence>
<feature type="region of interest" description="Disordered" evidence="1">
    <location>
        <begin position="1343"/>
        <end position="1399"/>
    </location>
</feature>
<dbReference type="OrthoDB" id="9788100at2"/>
<evidence type="ECO:0000256" key="1">
    <source>
        <dbReference type="SAM" id="MobiDB-lite"/>
    </source>
</evidence>
<feature type="compositionally biased region" description="Basic and acidic residues" evidence="1">
    <location>
        <begin position="121"/>
        <end position="130"/>
    </location>
</feature>
<feature type="region of interest" description="Disordered" evidence="1">
    <location>
        <begin position="803"/>
        <end position="831"/>
    </location>
</feature>
<feature type="compositionally biased region" description="Polar residues" evidence="1">
    <location>
        <begin position="458"/>
        <end position="471"/>
    </location>
</feature>
<protein>
    <submittedName>
        <fullName evidence="2">Uncharacterized protein</fullName>
    </submittedName>
</protein>
<comment type="caution">
    <text evidence="2">The sequence shown here is derived from an EMBL/GenBank/DDBJ whole genome shotgun (WGS) entry which is preliminary data.</text>
</comment>
<organism evidence="2 3">
    <name type="scientific">Paenibacillus methanolicus</name>
    <dbReference type="NCBI Taxonomy" id="582686"/>
    <lineage>
        <taxon>Bacteria</taxon>
        <taxon>Bacillati</taxon>
        <taxon>Bacillota</taxon>
        <taxon>Bacilli</taxon>
        <taxon>Bacillales</taxon>
        <taxon>Paenibacillaceae</taxon>
        <taxon>Paenibacillus</taxon>
    </lineage>
</organism>
<name>A0A5S5CIZ3_9BACL</name>
<feature type="region of interest" description="Disordered" evidence="1">
    <location>
        <begin position="532"/>
        <end position="579"/>
    </location>
</feature>
<sequence length="1555" mass="169459">MTSRRDQPSPAQSESALLDMGRAQRHQSFAQTIADKYRFVRRDDRGRLSLTFREKGAAAAALPPASITTVVQQVQLKLGLLMPMQVQLESIERRWLVQVERWLRGTDRSFDRVVKRVGQKLREDERREHSAAGNRTELNSTASRQAAHGIPFTRSADGSRERSNPLSGGERGRAFDAPFIHAAPRDRQEDADGTRSAQRDQEIRVERQRVERVEDLLERSRVEWRRAMRLTAMPASSADNRRLEAEFMRKRSGGELTQMKANQDPHASREIRSHATVVLHRYLRMLDSRSPLAAEGSMQARRPGVIRNERVAQNDASIHGSFEAGEALPRRARIVQTPTNRDFSLEVRSRMERSMQGSIAENSVQASEIGTANRGPRASFHSTWSAQLVHAVLGRLAGERSATIRPFLNRAMDTSRTIGEHADTGRAARRQLDDVANPPRNRTASPAHVSEYRGAQRQDASTNRDAWSEQNSRNDARQETAAPLGSVSRMRSEVDAAQSVTATTLGSTLRMQSGVYAPPLVKAAPMQLRLVRRPHTGLESRDRRTKASAIEHIEHLPGKDAQSKPTNRPDTKPALSGADADKQALPSKALAINGDIAHQAAESGNGDSRQSMPQLKRTLPNGHPDLSVDRRNEGMLPAFRRRDAESRLTLSRWQLVELTPAMAEPQVNQKEIIAYKPVRSTMLVQRIQSRGERDSRTSTGQDMTSSREANPAARGGIRFFVKQVHSTGSLERERAAWQSSAEPAARSWVTTASVPQIQRFKHRLRPQASTAKEANGILSQGPFTSKPLLKGLQSLIHKNSSTVTDLAPDDSAVRRPTNGASDIAKHPPRVERSLNDVSVHDAEHPSALTSVNGSKRGLPALPPHSPVHLIFARRQAVAVDISSANERAASSSAEKVGEIAKRVIAQRAASATGDFRDIRVIQQQSRGQIQGRQFVSQPGSSSADDARTSITRVRGTITQPESGTTAPNTAVQQHATAKNEQADYDVSIAVRARLNVRRIQQHMPLLPDLISEGMLSRGGFEKGGRSASLVHILARRLQADGEEARLGHRTDPLHELPVQTVRIHLRRGLLNAEGSDRTARQNASHMPEHGNESVAARGSNPSSERVDNPAGPSHAARAKGTLSSPSRQEQQPRHQTAELARLTFPASLSFVFAAAARNAARLRTGSTAGRFAGWNKGTPLSARQGAKQNDRTQAGQAISRVASHIQPKVDQPQAQKPAGRSVLSVNAIHRIFRQYGQAAIASLGNSVRVNTATAEAASALNTRKSRPGTLGDQNDFSRNPMQGNASVADNRFTILDYRLPTAEPVHPNQSSRARGGMISNALTHRTIVVNGNVQFTRSLNAGIARGRGPESGSAANRQTAGSRIAGSQTMSDGSSRSARLTSLQHTLQRRSSGLSSNLASSGIADVNSASVNLTDAVQRRNRGYANAGRHNPTTSVQPANAQDVELAMGQAAGRQTAASSPAMHYSAARPQASAASNRSAIQPAMMQHAAKTQPASAQPAQPVKTMEPARTPAIDPAQLQQALNQLPQLQPDVIAGKVMTAIEKKMKFQQRTRGY</sequence>
<feature type="region of interest" description="Disordered" evidence="1">
    <location>
        <begin position="415"/>
        <end position="489"/>
    </location>
</feature>
<gene>
    <name evidence="2" type="ORF">BCM02_101793</name>
</gene>
<feature type="compositionally biased region" description="Basic and acidic residues" evidence="1">
    <location>
        <begin position="418"/>
        <end position="433"/>
    </location>
</feature>
<dbReference type="Proteomes" id="UP000323257">
    <property type="component" value="Unassembled WGS sequence"/>
</dbReference>
<feature type="region of interest" description="Disordered" evidence="1">
    <location>
        <begin position="1072"/>
        <end position="1136"/>
    </location>
</feature>
<feature type="region of interest" description="Disordered" evidence="1">
    <location>
        <begin position="600"/>
        <end position="632"/>
    </location>
</feature>